<dbReference type="NCBIfam" id="TIGR00482">
    <property type="entry name" value="nicotinate (nicotinamide) nucleotide adenylyltransferase"/>
    <property type="match status" value="1"/>
</dbReference>
<feature type="domain" description="Cytidyltransferase-like" evidence="12">
    <location>
        <begin position="4"/>
        <end position="184"/>
    </location>
</feature>
<keyword evidence="4 11" id="KW-0662">Pyridine nucleotide biosynthesis</keyword>
<dbReference type="Proteomes" id="UP000056322">
    <property type="component" value="Chromosome 1"/>
</dbReference>
<dbReference type="EC" id="2.7.7.18" evidence="11"/>
<accession>A0A0B7IYD9</accession>
<dbReference type="UniPathway" id="UPA00253">
    <property type="reaction ID" value="UER00332"/>
</dbReference>
<dbReference type="PANTHER" id="PTHR39321:SF3">
    <property type="entry name" value="PHOSPHOPANTETHEINE ADENYLYLTRANSFERASE"/>
    <property type="match status" value="1"/>
</dbReference>
<evidence type="ECO:0000256" key="5">
    <source>
        <dbReference type="ARBA" id="ARBA00022679"/>
    </source>
</evidence>
<evidence type="ECO:0000256" key="4">
    <source>
        <dbReference type="ARBA" id="ARBA00022642"/>
    </source>
</evidence>
<evidence type="ECO:0000256" key="8">
    <source>
        <dbReference type="ARBA" id="ARBA00022840"/>
    </source>
</evidence>
<dbReference type="HAMAP" id="MF_00244">
    <property type="entry name" value="NaMN_adenylyltr"/>
    <property type="match status" value="1"/>
</dbReference>
<proteinExistence type="inferred from homology"/>
<dbReference type="RefSeq" id="WP_045750717.1">
    <property type="nucleotide sequence ID" value="NZ_LN794158.1"/>
</dbReference>
<dbReference type="NCBIfam" id="NF000840">
    <property type="entry name" value="PRK00071.1-3"/>
    <property type="match status" value="1"/>
</dbReference>
<comment type="catalytic activity">
    <reaction evidence="10 11">
        <text>nicotinate beta-D-ribonucleotide + ATP + H(+) = deamido-NAD(+) + diphosphate</text>
        <dbReference type="Rhea" id="RHEA:22860"/>
        <dbReference type="ChEBI" id="CHEBI:15378"/>
        <dbReference type="ChEBI" id="CHEBI:30616"/>
        <dbReference type="ChEBI" id="CHEBI:33019"/>
        <dbReference type="ChEBI" id="CHEBI:57502"/>
        <dbReference type="ChEBI" id="CHEBI:58437"/>
        <dbReference type="EC" id="2.7.7.18"/>
    </reaction>
</comment>
<name>A0A0B7IYD9_9PROT</name>
<evidence type="ECO:0000256" key="3">
    <source>
        <dbReference type="ARBA" id="ARBA00009014"/>
    </source>
</evidence>
<dbReference type="Pfam" id="PF01467">
    <property type="entry name" value="CTP_transf_like"/>
    <property type="match status" value="1"/>
</dbReference>
<dbReference type="Gene3D" id="3.40.50.620">
    <property type="entry name" value="HUPs"/>
    <property type="match status" value="1"/>
</dbReference>
<dbReference type="NCBIfam" id="TIGR00125">
    <property type="entry name" value="cyt_tran_rel"/>
    <property type="match status" value="1"/>
</dbReference>
<dbReference type="InterPro" id="IPR004821">
    <property type="entry name" value="Cyt_trans-like"/>
</dbReference>
<keyword evidence="6 11" id="KW-0548">Nucleotidyltransferase</keyword>
<evidence type="ECO:0000256" key="11">
    <source>
        <dbReference type="HAMAP-Rule" id="MF_00244"/>
    </source>
</evidence>
<evidence type="ECO:0000256" key="2">
    <source>
        <dbReference type="ARBA" id="ARBA00005019"/>
    </source>
</evidence>
<evidence type="ECO:0000256" key="9">
    <source>
        <dbReference type="ARBA" id="ARBA00023027"/>
    </source>
</evidence>
<dbReference type="KEGG" id="mbac:BN1209_0397"/>
<comment type="function">
    <text evidence="1 11">Catalyzes the reversible adenylation of nicotinate mononucleotide (NaMN) to nicotinic acid adenine dinucleotide (NaAD).</text>
</comment>
<evidence type="ECO:0000256" key="1">
    <source>
        <dbReference type="ARBA" id="ARBA00002324"/>
    </source>
</evidence>
<evidence type="ECO:0000313" key="13">
    <source>
        <dbReference type="EMBL" id="CEN55446.1"/>
    </source>
</evidence>
<evidence type="ECO:0000256" key="10">
    <source>
        <dbReference type="ARBA" id="ARBA00048721"/>
    </source>
</evidence>
<dbReference type="PANTHER" id="PTHR39321">
    <property type="entry name" value="NICOTINATE-NUCLEOTIDE ADENYLYLTRANSFERASE-RELATED"/>
    <property type="match status" value="1"/>
</dbReference>
<dbReference type="GO" id="GO:0009435">
    <property type="term" value="P:NAD+ biosynthetic process"/>
    <property type="evidence" value="ECO:0007669"/>
    <property type="project" value="UniProtKB-UniRule"/>
</dbReference>
<dbReference type="GO" id="GO:0004515">
    <property type="term" value="F:nicotinate-nucleotide adenylyltransferase activity"/>
    <property type="evidence" value="ECO:0007669"/>
    <property type="project" value="UniProtKB-UniRule"/>
</dbReference>
<dbReference type="GO" id="GO:0005524">
    <property type="term" value="F:ATP binding"/>
    <property type="evidence" value="ECO:0007669"/>
    <property type="project" value="UniProtKB-KW"/>
</dbReference>
<comment type="pathway">
    <text evidence="2 11">Cofactor biosynthesis; NAD(+) biosynthesis; deamido-NAD(+) from nicotinate D-ribonucleotide: step 1/1.</text>
</comment>
<protein>
    <recommendedName>
        <fullName evidence="11">Probable nicotinate-nucleotide adenylyltransferase</fullName>
        <ecNumber evidence="11">2.7.7.18</ecNumber>
    </recommendedName>
    <alternativeName>
        <fullName evidence="11">Deamido-NAD(+) diphosphorylase</fullName>
    </alternativeName>
    <alternativeName>
        <fullName evidence="11">Deamido-NAD(+) pyrophosphorylase</fullName>
    </alternativeName>
    <alternativeName>
        <fullName evidence="11">Nicotinate mononucleotide adenylyltransferase</fullName>
        <shortName evidence="11">NaMN adenylyltransferase</shortName>
    </alternativeName>
</protein>
<keyword evidence="7 11" id="KW-0547">Nucleotide-binding</keyword>
<keyword evidence="14" id="KW-1185">Reference proteome</keyword>
<sequence>MIGILGGTFNPIHNGHLHLAERLQQTLAFETVRFMPAAIPALKDLPNVSAEQRADMVKLAIVDHPTFQIDSRELDRAGPSYTIDSLISLREELGDKVSICWLIGSDAFARLHTWHRWNELLDYCHFVVVKRPQSEDLTWNAKIESLVEKHQTNHLNALKNSANGKILMQEIAALDISSTQIRENIASKTNVSDVMPSHVIHYIQQHQLYQ</sequence>
<dbReference type="HOGENOM" id="CLU_069765_0_0_4"/>
<organism evidence="13 14">
    <name type="scientific">Candidatus Methylopumilus turicensis</name>
    <dbReference type="NCBI Taxonomy" id="1581680"/>
    <lineage>
        <taxon>Bacteria</taxon>
        <taxon>Pseudomonadati</taxon>
        <taxon>Pseudomonadota</taxon>
        <taxon>Betaproteobacteria</taxon>
        <taxon>Nitrosomonadales</taxon>
        <taxon>Methylophilaceae</taxon>
        <taxon>Candidatus Methylopumilus</taxon>
    </lineage>
</organism>
<dbReference type="AlphaFoldDB" id="A0A0B7IYD9"/>
<dbReference type="SUPFAM" id="SSF52374">
    <property type="entry name" value="Nucleotidylyl transferase"/>
    <property type="match status" value="1"/>
</dbReference>
<gene>
    <name evidence="11 13" type="primary">nadD</name>
    <name evidence="13" type="ORF">BN1209_0397</name>
</gene>
<dbReference type="InterPro" id="IPR005248">
    <property type="entry name" value="NadD/NMNAT"/>
</dbReference>
<comment type="similarity">
    <text evidence="3 11">Belongs to the NadD family.</text>
</comment>
<evidence type="ECO:0000256" key="7">
    <source>
        <dbReference type="ARBA" id="ARBA00022741"/>
    </source>
</evidence>
<evidence type="ECO:0000313" key="14">
    <source>
        <dbReference type="Proteomes" id="UP000056322"/>
    </source>
</evidence>
<dbReference type="EMBL" id="LN794158">
    <property type="protein sequence ID" value="CEN55446.1"/>
    <property type="molecule type" value="Genomic_DNA"/>
</dbReference>
<dbReference type="NCBIfam" id="NF000839">
    <property type="entry name" value="PRK00071.1-1"/>
    <property type="match status" value="1"/>
</dbReference>
<dbReference type="OrthoDB" id="5295945at2"/>
<dbReference type="InterPro" id="IPR014729">
    <property type="entry name" value="Rossmann-like_a/b/a_fold"/>
</dbReference>
<evidence type="ECO:0000256" key="6">
    <source>
        <dbReference type="ARBA" id="ARBA00022695"/>
    </source>
</evidence>
<keyword evidence="9 11" id="KW-0520">NAD</keyword>
<reference evidence="14" key="1">
    <citation type="submission" date="2014-12" db="EMBL/GenBank/DDBJ databases">
        <authorList>
            <person name="Salcher M.M."/>
        </authorList>
    </citation>
    <scope>NUCLEOTIDE SEQUENCE [LARGE SCALE GENOMIC DNA]</scope>
    <source>
        <strain evidence="14">MMS-10A-171</strain>
    </source>
</reference>
<keyword evidence="5 11" id="KW-0808">Transferase</keyword>
<evidence type="ECO:0000259" key="12">
    <source>
        <dbReference type="Pfam" id="PF01467"/>
    </source>
</evidence>
<keyword evidence="8 11" id="KW-0067">ATP-binding</keyword>
<dbReference type="STRING" id="1581680.BN1209_0397"/>
<dbReference type="CDD" id="cd02165">
    <property type="entry name" value="NMNAT"/>
    <property type="match status" value="1"/>
</dbReference>